<sequence>MSIDRLSIFGSVALYWLTSTSRHIALARCFHTFQKFVAFLSIIVLFSATSAFVPELKWVCGAAAVWHFNERVLVCDDQLVGVNFFIIWQ</sequence>
<organism evidence="2 3">
    <name type="scientific">Panagrellus redivivus</name>
    <name type="common">Microworm</name>
    <dbReference type="NCBI Taxonomy" id="6233"/>
    <lineage>
        <taxon>Eukaryota</taxon>
        <taxon>Metazoa</taxon>
        <taxon>Ecdysozoa</taxon>
        <taxon>Nematoda</taxon>
        <taxon>Chromadorea</taxon>
        <taxon>Rhabditida</taxon>
        <taxon>Tylenchina</taxon>
        <taxon>Panagrolaimomorpha</taxon>
        <taxon>Panagrolaimoidea</taxon>
        <taxon>Panagrolaimidae</taxon>
        <taxon>Panagrellus</taxon>
    </lineage>
</organism>
<evidence type="ECO:0000256" key="1">
    <source>
        <dbReference type="SAM" id="Phobius"/>
    </source>
</evidence>
<proteinExistence type="predicted"/>
<keyword evidence="2" id="KW-1185">Reference proteome</keyword>
<evidence type="ECO:0000313" key="2">
    <source>
        <dbReference type="Proteomes" id="UP000492821"/>
    </source>
</evidence>
<name>A0A7E4VMU6_PANRE</name>
<reference evidence="3" key="2">
    <citation type="submission" date="2020-10" db="UniProtKB">
        <authorList>
            <consortium name="WormBaseParasite"/>
        </authorList>
    </citation>
    <scope>IDENTIFICATION</scope>
</reference>
<reference evidence="2" key="1">
    <citation type="journal article" date="2013" name="Genetics">
        <title>The draft genome and transcriptome of Panagrellus redivivus are shaped by the harsh demands of a free-living lifestyle.</title>
        <authorList>
            <person name="Srinivasan J."/>
            <person name="Dillman A.R."/>
            <person name="Macchietto M.G."/>
            <person name="Heikkinen L."/>
            <person name="Lakso M."/>
            <person name="Fracchia K.M."/>
            <person name="Antoshechkin I."/>
            <person name="Mortazavi A."/>
            <person name="Wong G."/>
            <person name="Sternberg P.W."/>
        </authorList>
    </citation>
    <scope>NUCLEOTIDE SEQUENCE [LARGE SCALE GENOMIC DNA]</scope>
    <source>
        <strain evidence="2">MT8872</strain>
    </source>
</reference>
<keyword evidence="1" id="KW-1133">Transmembrane helix</keyword>
<evidence type="ECO:0000313" key="3">
    <source>
        <dbReference type="WBParaSite" id="Pan_g22741.t1"/>
    </source>
</evidence>
<protein>
    <submittedName>
        <fullName evidence="3">7TM_GPCR_Srx domain-containing protein</fullName>
    </submittedName>
</protein>
<dbReference type="WBParaSite" id="Pan_g22741.t1">
    <property type="protein sequence ID" value="Pan_g22741.t1"/>
    <property type="gene ID" value="Pan_g22741"/>
</dbReference>
<feature type="transmembrane region" description="Helical" evidence="1">
    <location>
        <begin position="37"/>
        <end position="53"/>
    </location>
</feature>
<accession>A0A7E4VMU6</accession>
<dbReference type="Proteomes" id="UP000492821">
    <property type="component" value="Unassembled WGS sequence"/>
</dbReference>
<dbReference type="AlphaFoldDB" id="A0A7E4VMU6"/>
<keyword evidence="1" id="KW-0812">Transmembrane</keyword>
<keyword evidence="1" id="KW-0472">Membrane</keyword>